<evidence type="ECO:0000256" key="3">
    <source>
        <dbReference type="SAM" id="MobiDB-lite"/>
    </source>
</evidence>
<evidence type="ECO:0000259" key="5">
    <source>
        <dbReference type="PROSITE" id="PS51782"/>
    </source>
</evidence>
<dbReference type="Pfam" id="PF01476">
    <property type="entry name" value="LysM"/>
    <property type="match status" value="1"/>
</dbReference>
<keyword evidence="4" id="KW-0732">Signal</keyword>
<dbReference type="CDD" id="cd13925">
    <property type="entry name" value="RPF"/>
    <property type="match status" value="1"/>
</dbReference>
<dbReference type="Pfam" id="PF06737">
    <property type="entry name" value="Transglycosylas"/>
    <property type="match status" value="1"/>
</dbReference>
<feature type="compositionally biased region" description="Polar residues" evidence="3">
    <location>
        <begin position="115"/>
        <end position="134"/>
    </location>
</feature>
<evidence type="ECO:0000313" key="7">
    <source>
        <dbReference type="Proteomes" id="UP000198716"/>
    </source>
</evidence>
<organism evidence="6 7">
    <name type="scientific">Actinopolyspora alba</name>
    <dbReference type="NCBI Taxonomy" id="673379"/>
    <lineage>
        <taxon>Bacteria</taxon>
        <taxon>Bacillati</taxon>
        <taxon>Actinomycetota</taxon>
        <taxon>Actinomycetes</taxon>
        <taxon>Actinopolysporales</taxon>
        <taxon>Actinopolysporaceae</taxon>
        <taxon>Actinopolyspora</taxon>
        <taxon>Actinopolyspora alba group</taxon>
    </lineage>
</organism>
<comment type="similarity">
    <text evidence="1">Belongs to the transglycosylase family. Rpf subfamily.</text>
</comment>
<dbReference type="PROSITE" id="PS51782">
    <property type="entry name" value="LYSM"/>
    <property type="match status" value="1"/>
</dbReference>
<dbReference type="SUPFAM" id="SSF53955">
    <property type="entry name" value="Lysozyme-like"/>
    <property type="match status" value="1"/>
</dbReference>
<feature type="compositionally biased region" description="Polar residues" evidence="3">
    <location>
        <begin position="165"/>
        <end position="177"/>
    </location>
</feature>
<dbReference type="Proteomes" id="UP000198716">
    <property type="component" value="Unassembled WGS sequence"/>
</dbReference>
<name>A0A1I1Y395_9ACTN</name>
<feature type="region of interest" description="Disordered" evidence="3">
    <location>
        <begin position="111"/>
        <end position="192"/>
    </location>
</feature>
<feature type="domain" description="LysM" evidence="5">
    <location>
        <begin position="180"/>
        <end position="226"/>
    </location>
</feature>
<dbReference type="SMR" id="A0A1I1Y395"/>
<dbReference type="Gene3D" id="3.10.350.10">
    <property type="entry name" value="LysM domain"/>
    <property type="match status" value="1"/>
</dbReference>
<dbReference type="InterPro" id="IPR052196">
    <property type="entry name" value="Bact_Kbp"/>
</dbReference>
<dbReference type="InterPro" id="IPR023346">
    <property type="entry name" value="Lysozyme-like_dom_sf"/>
</dbReference>
<feature type="signal peptide" evidence="4">
    <location>
        <begin position="1"/>
        <end position="40"/>
    </location>
</feature>
<reference evidence="7" key="1">
    <citation type="submission" date="2016-10" db="EMBL/GenBank/DDBJ databases">
        <authorList>
            <person name="Varghese N."/>
            <person name="Submissions S."/>
        </authorList>
    </citation>
    <scope>NUCLEOTIDE SEQUENCE [LARGE SCALE GENOMIC DNA]</scope>
    <source>
        <strain evidence="7">DSM 45004</strain>
    </source>
</reference>
<evidence type="ECO:0000313" key="6">
    <source>
        <dbReference type="EMBL" id="SFE14021.1"/>
    </source>
</evidence>
<dbReference type="PANTHER" id="PTHR34700:SF4">
    <property type="entry name" value="PHAGE-LIKE ELEMENT PBSX PROTEIN XKDP"/>
    <property type="match status" value="1"/>
</dbReference>
<dbReference type="GO" id="GO:0016787">
    <property type="term" value="F:hydrolase activity"/>
    <property type="evidence" value="ECO:0007669"/>
    <property type="project" value="UniProtKB-KW"/>
</dbReference>
<evidence type="ECO:0000256" key="2">
    <source>
        <dbReference type="ARBA" id="ARBA00022801"/>
    </source>
</evidence>
<protein>
    <submittedName>
        <fullName evidence="6">LysM domain-containing protein</fullName>
    </submittedName>
</protein>
<sequence>MARYKGKHRKSSNFTRNAARVAVAGAVVATPLAVAAPASAADWDELAQCESSGDWHINTGNGFYGGLQFTPSTWSAFGGDQYAPNAHQASRAEQIAIAKKVLAQQGPGAWPGCTAKTNWVSGSTESAGTVSEDSAAQEQAAAPQEPAPKQDPAPEQEQPAETESDSGQQSQQSTVRSNGADYTVRSGDTLSEIGQRFGVHYQDIYERNSDILESADLIFPGQQLDIR</sequence>
<evidence type="ECO:0000256" key="1">
    <source>
        <dbReference type="ARBA" id="ARBA00010830"/>
    </source>
</evidence>
<keyword evidence="2" id="KW-0378">Hydrolase</keyword>
<dbReference type="SUPFAM" id="SSF54106">
    <property type="entry name" value="LysM domain"/>
    <property type="match status" value="1"/>
</dbReference>
<accession>A0A1I1Y395</accession>
<dbReference type="Gene3D" id="1.10.530.10">
    <property type="match status" value="1"/>
</dbReference>
<dbReference type="InterPro" id="IPR010618">
    <property type="entry name" value="RPF"/>
</dbReference>
<dbReference type="AlphaFoldDB" id="A0A1I1Y395"/>
<dbReference type="SMART" id="SM00257">
    <property type="entry name" value="LysM"/>
    <property type="match status" value="1"/>
</dbReference>
<dbReference type="RefSeq" id="WP_092927650.1">
    <property type="nucleotide sequence ID" value="NZ_FOMZ01000008.1"/>
</dbReference>
<dbReference type="InterPro" id="IPR036779">
    <property type="entry name" value="LysM_dom_sf"/>
</dbReference>
<dbReference type="InterPro" id="IPR018392">
    <property type="entry name" value="LysM"/>
</dbReference>
<dbReference type="EMBL" id="FOMZ01000008">
    <property type="protein sequence ID" value="SFE14021.1"/>
    <property type="molecule type" value="Genomic_DNA"/>
</dbReference>
<proteinExistence type="inferred from homology"/>
<dbReference type="CDD" id="cd00118">
    <property type="entry name" value="LysM"/>
    <property type="match status" value="1"/>
</dbReference>
<dbReference type="PANTHER" id="PTHR34700">
    <property type="entry name" value="POTASSIUM BINDING PROTEIN KBP"/>
    <property type="match status" value="1"/>
</dbReference>
<feature type="chain" id="PRO_5011773003" evidence="4">
    <location>
        <begin position="41"/>
        <end position="227"/>
    </location>
</feature>
<evidence type="ECO:0000256" key="4">
    <source>
        <dbReference type="SAM" id="SignalP"/>
    </source>
</evidence>
<gene>
    <name evidence="6" type="ORF">SAMN04487819_108138</name>
</gene>
<keyword evidence="7" id="KW-1185">Reference proteome</keyword>